<evidence type="ECO:0000313" key="2">
    <source>
        <dbReference type="EMBL" id="KAK5858827.1"/>
    </source>
</evidence>
<gene>
    <name evidence="2" type="ORF">PBY51_002942</name>
</gene>
<dbReference type="EMBL" id="JAUZQC010000015">
    <property type="protein sequence ID" value="KAK5858827.1"/>
    <property type="molecule type" value="Genomic_DNA"/>
</dbReference>
<reference evidence="2 3" key="1">
    <citation type="journal article" date="2023" name="Genes (Basel)">
        <title>Chromosome-Level Genome Assembly and Circadian Gene Repertoire of the Patagonia Blennie Eleginops maclovinus-The Closest Ancestral Proxy of Antarctic Cryonotothenioids.</title>
        <authorList>
            <person name="Cheng C.C."/>
            <person name="Rivera-Colon A.G."/>
            <person name="Minhas B.F."/>
            <person name="Wilson L."/>
            <person name="Rayamajhi N."/>
            <person name="Vargas-Chacoff L."/>
            <person name="Catchen J.M."/>
        </authorList>
    </citation>
    <scope>NUCLEOTIDE SEQUENCE [LARGE SCALE GENOMIC DNA]</scope>
    <source>
        <strain evidence="2">JMC-PN-2008</strain>
    </source>
</reference>
<organism evidence="2 3">
    <name type="scientific">Eleginops maclovinus</name>
    <name type="common">Patagonian blennie</name>
    <name type="synonym">Eleginus maclovinus</name>
    <dbReference type="NCBI Taxonomy" id="56733"/>
    <lineage>
        <taxon>Eukaryota</taxon>
        <taxon>Metazoa</taxon>
        <taxon>Chordata</taxon>
        <taxon>Craniata</taxon>
        <taxon>Vertebrata</taxon>
        <taxon>Euteleostomi</taxon>
        <taxon>Actinopterygii</taxon>
        <taxon>Neopterygii</taxon>
        <taxon>Teleostei</taxon>
        <taxon>Neoteleostei</taxon>
        <taxon>Acanthomorphata</taxon>
        <taxon>Eupercaria</taxon>
        <taxon>Perciformes</taxon>
        <taxon>Notothenioidei</taxon>
        <taxon>Eleginopidae</taxon>
        <taxon>Eleginops</taxon>
    </lineage>
</organism>
<accession>A0AAN7XCD0</accession>
<protein>
    <submittedName>
        <fullName evidence="2">Uncharacterized protein</fullName>
    </submittedName>
</protein>
<sequence length="85" mass="9159">MTSGSPLHNERSGGNISLPQIAASAAGRLNNRERDEEKKKEKKEASHSWPASKTEQRPGAIHSQGPELGTWRLAKAGGRTEDGRG</sequence>
<keyword evidence="3" id="KW-1185">Reference proteome</keyword>
<feature type="compositionally biased region" description="Polar residues" evidence="1">
    <location>
        <begin position="1"/>
        <end position="18"/>
    </location>
</feature>
<comment type="caution">
    <text evidence="2">The sequence shown here is derived from an EMBL/GenBank/DDBJ whole genome shotgun (WGS) entry which is preliminary data.</text>
</comment>
<evidence type="ECO:0000256" key="1">
    <source>
        <dbReference type="SAM" id="MobiDB-lite"/>
    </source>
</evidence>
<reference evidence="2 3" key="2">
    <citation type="journal article" date="2023" name="Mol. Biol. Evol.">
        <title>Genomics of Secondarily Temperate Adaptation in the Only Non-Antarctic Icefish.</title>
        <authorList>
            <person name="Rivera-Colon A.G."/>
            <person name="Rayamajhi N."/>
            <person name="Minhas B.F."/>
            <person name="Madrigal G."/>
            <person name="Bilyk K.T."/>
            <person name="Yoon V."/>
            <person name="Hune M."/>
            <person name="Gregory S."/>
            <person name="Cheng C.H.C."/>
            <person name="Catchen J.M."/>
        </authorList>
    </citation>
    <scope>NUCLEOTIDE SEQUENCE [LARGE SCALE GENOMIC DNA]</scope>
    <source>
        <strain evidence="2">JMC-PN-2008</strain>
    </source>
</reference>
<proteinExistence type="predicted"/>
<dbReference type="Proteomes" id="UP001346869">
    <property type="component" value="Unassembled WGS sequence"/>
</dbReference>
<evidence type="ECO:0000313" key="3">
    <source>
        <dbReference type="Proteomes" id="UP001346869"/>
    </source>
</evidence>
<name>A0AAN7XCD0_ELEMC</name>
<feature type="compositionally biased region" description="Basic and acidic residues" evidence="1">
    <location>
        <begin position="30"/>
        <end position="46"/>
    </location>
</feature>
<dbReference type="AlphaFoldDB" id="A0AAN7XCD0"/>
<feature type="region of interest" description="Disordered" evidence="1">
    <location>
        <begin position="1"/>
        <end position="85"/>
    </location>
</feature>